<organism evidence="2 3">
    <name type="scientific">Alicyclobacillus ferrooxydans</name>
    <dbReference type="NCBI Taxonomy" id="471514"/>
    <lineage>
        <taxon>Bacteria</taxon>
        <taxon>Bacillati</taxon>
        <taxon>Bacillota</taxon>
        <taxon>Bacilli</taxon>
        <taxon>Bacillales</taxon>
        <taxon>Alicyclobacillaceae</taxon>
        <taxon>Alicyclobacillus</taxon>
    </lineage>
</organism>
<feature type="region of interest" description="Disordered" evidence="1">
    <location>
        <begin position="1"/>
        <end position="20"/>
    </location>
</feature>
<sequence>MHSASGKLLETVEKPQKNSMNTLPKLYTKIDAHDHENVTYTEEKTVKSDQYEVFFPTEWVHRADSPAKKPGLKPGRQAGATERSTWGP</sequence>
<comment type="caution">
    <text evidence="2">The sequence shown here is derived from an EMBL/GenBank/DDBJ whole genome shotgun (WGS) entry which is preliminary data.</text>
</comment>
<dbReference type="EMBL" id="LJCO01000064">
    <property type="protein sequence ID" value="KPV42969.1"/>
    <property type="molecule type" value="Genomic_DNA"/>
</dbReference>
<protein>
    <submittedName>
        <fullName evidence="2">Uncharacterized protein</fullName>
    </submittedName>
</protein>
<evidence type="ECO:0000256" key="1">
    <source>
        <dbReference type="SAM" id="MobiDB-lite"/>
    </source>
</evidence>
<name>A0A0P9CBY1_9BACL</name>
<evidence type="ECO:0000313" key="2">
    <source>
        <dbReference type="EMBL" id="KPV42969.1"/>
    </source>
</evidence>
<dbReference type="PATRIC" id="fig|471514.4.peg.2579"/>
<feature type="region of interest" description="Disordered" evidence="1">
    <location>
        <begin position="62"/>
        <end position="88"/>
    </location>
</feature>
<accession>A0A0P9CBY1</accession>
<proteinExistence type="predicted"/>
<gene>
    <name evidence="2" type="ORF">AN477_14955</name>
</gene>
<dbReference type="Proteomes" id="UP000050482">
    <property type="component" value="Unassembled WGS sequence"/>
</dbReference>
<evidence type="ECO:0000313" key="3">
    <source>
        <dbReference type="Proteomes" id="UP000050482"/>
    </source>
</evidence>
<dbReference type="AlphaFoldDB" id="A0A0P9CBY1"/>
<keyword evidence="3" id="KW-1185">Reference proteome</keyword>
<reference evidence="2 3" key="1">
    <citation type="submission" date="2015-09" db="EMBL/GenBank/DDBJ databases">
        <title>Draft genome sequence of Alicyclobacillus ferrooxydans DSM 22381.</title>
        <authorList>
            <person name="Hemp J."/>
        </authorList>
    </citation>
    <scope>NUCLEOTIDE SEQUENCE [LARGE SCALE GENOMIC DNA]</scope>
    <source>
        <strain evidence="2 3">TC-34</strain>
    </source>
</reference>